<gene>
    <name evidence="1" type="ORF">E4656_14165</name>
</gene>
<dbReference type="Pfam" id="PF00300">
    <property type="entry name" value="His_Phos_1"/>
    <property type="match status" value="1"/>
</dbReference>
<keyword evidence="2" id="KW-1185">Reference proteome</keyword>
<dbReference type="SMART" id="SM00855">
    <property type="entry name" value="PGAM"/>
    <property type="match status" value="1"/>
</dbReference>
<dbReference type="GO" id="GO:0016791">
    <property type="term" value="F:phosphatase activity"/>
    <property type="evidence" value="ECO:0007669"/>
    <property type="project" value="TreeGrafter"/>
</dbReference>
<sequence>MRLCLVRHGPPAHTDCCYGWHDIPLAESPQSTAESVARRLPAWALQPDTPLLTSPSVRCADLARALSKGRSVQPDARLREVHFGAWEGQRWDEIPRAALDSWAKDPFGFSFPGGESVPDFIARCQSMLAELPPQALLVTHAGVIRAFMHLHHGVPLAEAYARPIPYAAVQMLVTDTD</sequence>
<dbReference type="CDD" id="cd07067">
    <property type="entry name" value="HP_PGM_like"/>
    <property type="match status" value="1"/>
</dbReference>
<evidence type="ECO:0000313" key="1">
    <source>
        <dbReference type="EMBL" id="TGG92022.1"/>
    </source>
</evidence>
<dbReference type="RefSeq" id="WP_135483951.1">
    <property type="nucleotide sequence ID" value="NZ_SRMF01000006.1"/>
</dbReference>
<comment type="caution">
    <text evidence="1">The sequence shown here is derived from an EMBL/GenBank/DDBJ whole genome shotgun (WGS) entry which is preliminary data.</text>
</comment>
<dbReference type="PANTHER" id="PTHR48100:SF1">
    <property type="entry name" value="HISTIDINE PHOSPHATASE FAMILY PROTEIN-RELATED"/>
    <property type="match status" value="1"/>
</dbReference>
<evidence type="ECO:0000313" key="2">
    <source>
        <dbReference type="Proteomes" id="UP000297475"/>
    </source>
</evidence>
<dbReference type="PANTHER" id="PTHR48100">
    <property type="entry name" value="BROAD-SPECIFICITY PHOSPHATASE YOR283W-RELATED"/>
    <property type="match status" value="1"/>
</dbReference>
<proteinExistence type="predicted"/>
<dbReference type="InterPro" id="IPR050275">
    <property type="entry name" value="PGM_Phosphatase"/>
</dbReference>
<dbReference type="Proteomes" id="UP000297475">
    <property type="component" value="Unassembled WGS sequence"/>
</dbReference>
<name>A0A4Z0WBG8_9GAMM</name>
<dbReference type="OrthoDB" id="9783269at2"/>
<dbReference type="SUPFAM" id="SSF53254">
    <property type="entry name" value="Phosphoglycerate mutase-like"/>
    <property type="match status" value="1"/>
</dbReference>
<protein>
    <submittedName>
        <fullName evidence="1">Alpha-ribazole phosphatase</fullName>
    </submittedName>
</protein>
<reference evidence="1 2" key="1">
    <citation type="submission" date="2019-04" db="EMBL/GenBank/DDBJ databases">
        <title>Natronospirillum operosus gen. nov., sp. nov., a haloalkaliphilic satellite isolated from decaying biomass of laboratory culture of cyanobacterium Geitlerinema sp. and proposal of Natronospirillaceae fam. nov. and Saccharospirillaceae fam. nov.</title>
        <authorList>
            <person name="Kevbrin V."/>
            <person name="Boltyanskaya Y."/>
            <person name="Koziaeva V."/>
            <person name="Grouzdev D.S."/>
            <person name="Park M."/>
            <person name="Cho J."/>
        </authorList>
    </citation>
    <scope>NUCLEOTIDE SEQUENCE [LARGE SCALE GENOMIC DNA]</scope>
    <source>
        <strain evidence="1 2">G-116</strain>
    </source>
</reference>
<organism evidence="1 2">
    <name type="scientific">Natronospirillum operosum</name>
    <dbReference type="NCBI Taxonomy" id="2759953"/>
    <lineage>
        <taxon>Bacteria</taxon>
        <taxon>Pseudomonadati</taxon>
        <taxon>Pseudomonadota</taxon>
        <taxon>Gammaproteobacteria</taxon>
        <taxon>Oceanospirillales</taxon>
        <taxon>Natronospirillaceae</taxon>
        <taxon>Natronospirillum</taxon>
    </lineage>
</organism>
<dbReference type="InterPro" id="IPR029033">
    <property type="entry name" value="His_PPase_superfam"/>
</dbReference>
<dbReference type="GO" id="GO:0005737">
    <property type="term" value="C:cytoplasm"/>
    <property type="evidence" value="ECO:0007669"/>
    <property type="project" value="TreeGrafter"/>
</dbReference>
<dbReference type="InterPro" id="IPR013078">
    <property type="entry name" value="His_Pase_superF_clade-1"/>
</dbReference>
<dbReference type="Gene3D" id="3.40.50.1240">
    <property type="entry name" value="Phosphoglycerate mutase-like"/>
    <property type="match status" value="1"/>
</dbReference>
<dbReference type="EMBL" id="SRMF01000006">
    <property type="protein sequence ID" value="TGG92022.1"/>
    <property type="molecule type" value="Genomic_DNA"/>
</dbReference>
<dbReference type="AlphaFoldDB" id="A0A4Z0WBG8"/>
<accession>A0A4Z0WBG8</accession>